<evidence type="ECO:0000313" key="1">
    <source>
        <dbReference type="EMBL" id="RHZ46539.1"/>
    </source>
</evidence>
<dbReference type="Proteomes" id="UP000266861">
    <property type="component" value="Unassembled WGS sequence"/>
</dbReference>
<protein>
    <submittedName>
        <fullName evidence="1">Uncharacterized protein</fullName>
    </submittedName>
</protein>
<evidence type="ECO:0000313" key="2">
    <source>
        <dbReference type="Proteomes" id="UP000266861"/>
    </source>
</evidence>
<sequence length="199" mass="23094">MKETEENFNFDIYDKNNRRESLEKALANGWIICDKERTQNIFAIKVNNQSKVIENWQKSYPEISDEIENWKYAYIGDDSVPTTQKSLKVFSVSRGKEMQCICLGIFKTSKPDVLKVVHLRSRITLRVNHKESALENFSFMERAILFIMTDGCSEVINVVSKLYNSAEESLSANMIDKNFEVLAGIILSENHEQVRINWK</sequence>
<comment type="caution">
    <text evidence="1">The sequence shown here is derived from an EMBL/GenBank/DDBJ whole genome shotgun (WGS) entry which is preliminary data.</text>
</comment>
<accession>A0A397G947</accession>
<keyword evidence="2" id="KW-1185">Reference proteome</keyword>
<organism evidence="1 2">
    <name type="scientific">Diversispora epigaea</name>
    <dbReference type="NCBI Taxonomy" id="1348612"/>
    <lineage>
        <taxon>Eukaryota</taxon>
        <taxon>Fungi</taxon>
        <taxon>Fungi incertae sedis</taxon>
        <taxon>Mucoromycota</taxon>
        <taxon>Glomeromycotina</taxon>
        <taxon>Glomeromycetes</taxon>
        <taxon>Diversisporales</taxon>
        <taxon>Diversisporaceae</taxon>
        <taxon>Diversispora</taxon>
    </lineage>
</organism>
<dbReference type="EMBL" id="PQFF01000511">
    <property type="protein sequence ID" value="RHZ46539.1"/>
    <property type="molecule type" value="Genomic_DNA"/>
</dbReference>
<dbReference type="OrthoDB" id="2303969at2759"/>
<dbReference type="AlphaFoldDB" id="A0A397G947"/>
<proteinExistence type="predicted"/>
<name>A0A397G947_9GLOM</name>
<gene>
    <name evidence="1" type="ORF">Glove_615g8</name>
</gene>
<reference evidence="1 2" key="1">
    <citation type="submission" date="2018-08" db="EMBL/GenBank/DDBJ databases">
        <title>Genome and evolution of the arbuscular mycorrhizal fungus Diversispora epigaea (formerly Glomus versiforme) and its bacterial endosymbionts.</title>
        <authorList>
            <person name="Sun X."/>
            <person name="Fei Z."/>
            <person name="Harrison M."/>
        </authorList>
    </citation>
    <scope>NUCLEOTIDE SEQUENCE [LARGE SCALE GENOMIC DNA]</scope>
    <source>
        <strain evidence="1 2">IT104</strain>
    </source>
</reference>